<dbReference type="Gene3D" id="1.10.287.950">
    <property type="entry name" value="Methyl-accepting chemotaxis protein"/>
    <property type="match status" value="1"/>
</dbReference>
<dbReference type="InterPro" id="IPR004090">
    <property type="entry name" value="Chemotax_Me-accpt_rcpt"/>
</dbReference>
<feature type="transmembrane region" description="Helical" evidence="14">
    <location>
        <begin position="192"/>
        <end position="214"/>
    </location>
</feature>
<dbReference type="Pfam" id="PF00672">
    <property type="entry name" value="HAMP"/>
    <property type="match status" value="1"/>
</dbReference>
<dbReference type="InterPro" id="IPR004089">
    <property type="entry name" value="MCPsignal_dom"/>
</dbReference>
<dbReference type="GO" id="GO:0007165">
    <property type="term" value="P:signal transduction"/>
    <property type="evidence" value="ECO:0007669"/>
    <property type="project" value="UniProtKB-KW"/>
</dbReference>
<evidence type="ECO:0000259" key="15">
    <source>
        <dbReference type="PROSITE" id="PS50111"/>
    </source>
</evidence>
<keyword evidence="8 14" id="KW-0472">Membrane</keyword>
<evidence type="ECO:0000256" key="7">
    <source>
        <dbReference type="ARBA" id="ARBA00022989"/>
    </source>
</evidence>
<dbReference type="SUPFAM" id="SSF47170">
    <property type="entry name" value="Aspartate receptor, ligand-binding domain"/>
    <property type="match status" value="1"/>
</dbReference>
<dbReference type="Proteomes" id="UP000302163">
    <property type="component" value="Chromosome"/>
</dbReference>
<evidence type="ECO:0000256" key="8">
    <source>
        <dbReference type="ARBA" id="ARBA00023136"/>
    </source>
</evidence>
<dbReference type="PROSITE" id="PS50885">
    <property type="entry name" value="HAMP"/>
    <property type="match status" value="1"/>
</dbReference>
<evidence type="ECO:0000313" key="18">
    <source>
        <dbReference type="Proteomes" id="UP000302163"/>
    </source>
</evidence>
<feature type="domain" description="Methyl-accepting transducer" evidence="15">
    <location>
        <begin position="273"/>
        <end position="502"/>
    </location>
</feature>
<dbReference type="Pfam" id="PF00015">
    <property type="entry name" value="MCPsignal"/>
    <property type="match status" value="1"/>
</dbReference>
<dbReference type="InterPro" id="IPR035440">
    <property type="entry name" value="4HB_MCP_dom_sf"/>
</dbReference>
<accession>A0A4P8YJP8</accession>
<dbReference type="Gene3D" id="1.20.120.30">
    <property type="entry name" value="Aspartate receptor, ligand-binding domain"/>
    <property type="match status" value="1"/>
</dbReference>
<evidence type="ECO:0000256" key="11">
    <source>
        <dbReference type="PROSITE-ProRule" id="PRU00284"/>
    </source>
</evidence>
<evidence type="ECO:0000259" key="16">
    <source>
        <dbReference type="PROSITE" id="PS50885"/>
    </source>
</evidence>
<dbReference type="GO" id="GO:0004888">
    <property type="term" value="F:transmembrane signaling receptor activity"/>
    <property type="evidence" value="ECO:0007669"/>
    <property type="project" value="InterPro"/>
</dbReference>
<dbReference type="FunFam" id="1.10.287.950:FF:000001">
    <property type="entry name" value="Methyl-accepting chemotaxis sensory transducer"/>
    <property type="match status" value="1"/>
</dbReference>
<evidence type="ECO:0000256" key="6">
    <source>
        <dbReference type="ARBA" id="ARBA00022692"/>
    </source>
</evidence>
<dbReference type="CDD" id="cd19407">
    <property type="entry name" value="Tar_Tsr_sensor"/>
    <property type="match status" value="1"/>
</dbReference>
<feature type="coiled-coil region" evidence="12">
    <location>
        <begin position="292"/>
        <end position="322"/>
    </location>
</feature>
<dbReference type="RefSeq" id="WP_138097093.1">
    <property type="nucleotide sequence ID" value="NZ_CP040428.1"/>
</dbReference>
<evidence type="ECO:0000256" key="4">
    <source>
        <dbReference type="ARBA" id="ARBA00022500"/>
    </source>
</evidence>
<evidence type="ECO:0000256" key="10">
    <source>
        <dbReference type="ARBA" id="ARBA00029447"/>
    </source>
</evidence>
<dbReference type="SMART" id="SM00283">
    <property type="entry name" value="MA"/>
    <property type="match status" value="1"/>
</dbReference>
<dbReference type="CDD" id="cd06225">
    <property type="entry name" value="HAMP"/>
    <property type="match status" value="1"/>
</dbReference>
<dbReference type="InterPro" id="IPR051310">
    <property type="entry name" value="MCP_chemotaxis"/>
</dbReference>
<evidence type="ECO:0000256" key="9">
    <source>
        <dbReference type="ARBA" id="ARBA00023224"/>
    </source>
</evidence>
<evidence type="ECO:0000256" key="5">
    <source>
        <dbReference type="ARBA" id="ARBA00022519"/>
    </source>
</evidence>
<evidence type="ECO:0000256" key="1">
    <source>
        <dbReference type="ARBA" id="ARBA00004429"/>
    </source>
</evidence>
<dbReference type="SMART" id="SM00304">
    <property type="entry name" value="HAMP"/>
    <property type="match status" value="1"/>
</dbReference>
<keyword evidence="7 14" id="KW-1133">Transmembrane helix</keyword>
<keyword evidence="18" id="KW-1185">Reference proteome</keyword>
<protein>
    <submittedName>
        <fullName evidence="17">HAMP domain-containing protein</fullName>
    </submittedName>
</protein>
<dbReference type="EMBL" id="CP040428">
    <property type="protein sequence ID" value="QCT20975.1"/>
    <property type="molecule type" value="Genomic_DNA"/>
</dbReference>
<keyword evidence="9 11" id="KW-0807">Transducer</keyword>
<keyword evidence="5" id="KW-0997">Cell inner membrane</keyword>
<dbReference type="SUPFAM" id="SSF58104">
    <property type="entry name" value="Methyl-accepting chemotaxis protein (MCP) signaling domain"/>
    <property type="match status" value="1"/>
</dbReference>
<evidence type="ECO:0000256" key="3">
    <source>
        <dbReference type="ARBA" id="ARBA00022481"/>
    </source>
</evidence>
<organism evidence="17 18">
    <name type="scientific">Jejubacter calystegiae</name>
    <dbReference type="NCBI Taxonomy" id="2579935"/>
    <lineage>
        <taxon>Bacteria</taxon>
        <taxon>Pseudomonadati</taxon>
        <taxon>Pseudomonadota</taxon>
        <taxon>Gammaproteobacteria</taxon>
        <taxon>Enterobacterales</taxon>
        <taxon>Enterobacteriaceae</taxon>
        <taxon>Jejubacter</taxon>
    </lineage>
</organism>
<evidence type="ECO:0000256" key="13">
    <source>
        <dbReference type="SAM" id="MobiDB-lite"/>
    </source>
</evidence>
<dbReference type="PANTHER" id="PTHR43531">
    <property type="entry name" value="PROTEIN ICFG"/>
    <property type="match status" value="1"/>
</dbReference>
<evidence type="ECO:0000256" key="2">
    <source>
        <dbReference type="ARBA" id="ARBA00022475"/>
    </source>
</evidence>
<dbReference type="PANTHER" id="PTHR43531:SF14">
    <property type="entry name" value="METHYL-ACCEPTING CHEMOTAXIS PROTEIN I-RELATED"/>
    <property type="match status" value="1"/>
</dbReference>
<gene>
    <name evidence="17" type="ORF">FEM41_15650</name>
</gene>
<dbReference type="Pfam" id="PF02203">
    <property type="entry name" value="TarH"/>
    <property type="match status" value="1"/>
</dbReference>
<name>A0A4P8YJP8_9ENTR</name>
<keyword evidence="2" id="KW-1003">Cell membrane</keyword>
<keyword evidence="6 14" id="KW-0812">Transmembrane</keyword>
<dbReference type="InterPro" id="IPR003660">
    <property type="entry name" value="HAMP_dom"/>
</dbReference>
<feature type="compositionally biased region" description="Polar residues" evidence="13">
    <location>
        <begin position="541"/>
        <end position="550"/>
    </location>
</feature>
<dbReference type="AlphaFoldDB" id="A0A4P8YJP8"/>
<dbReference type="OrthoDB" id="9765776at2"/>
<keyword evidence="3" id="KW-0488">Methylation</keyword>
<proteinExistence type="inferred from homology"/>
<dbReference type="InterPro" id="IPR003122">
    <property type="entry name" value="Tar_rcpt_lig-bd"/>
</dbReference>
<dbReference type="KEGG" id="izh:FEM41_15650"/>
<dbReference type="GO" id="GO:0006935">
    <property type="term" value="P:chemotaxis"/>
    <property type="evidence" value="ECO:0007669"/>
    <property type="project" value="UniProtKB-KW"/>
</dbReference>
<comment type="similarity">
    <text evidence="10">Belongs to the methyl-accepting chemotaxis (MCP) protein family.</text>
</comment>
<dbReference type="GO" id="GO:0005886">
    <property type="term" value="C:plasma membrane"/>
    <property type="evidence" value="ECO:0007669"/>
    <property type="project" value="UniProtKB-SubCell"/>
</dbReference>
<evidence type="ECO:0000256" key="14">
    <source>
        <dbReference type="SAM" id="Phobius"/>
    </source>
</evidence>
<reference evidence="17 18" key="1">
    <citation type="submission" date="2019-05" db="EMBL/GenBank/DDBJ databases">
        <title>Complete genome sequence of Izhakiella calystegiae KSNA2, an endophyte isolated from beach morning glory (Calystegia soldanella).</title>
        <authorList>
            <person name="Jiang L."/>
            <person name="Jeong J.C."/>
            <person name="Kim C.Y."/>
            <person name="Kim D.H."/>
            <person name="Kim S.W."/>
            <person name="Lee j."/>
        </authorList>
    </citation>
    <scope>NUCLEOTIDE SEQUENCE [LARGE SCALE GENOMIC DNA]</scope>
    <source>
        <strain evidence="17 18">KSNA2</strain>
    </source>
</reference>
<feature type="domain" description="HAMP" evidence="16">
    <location>
        <begin position="216"/>
        <end position="268"/>
    </location>
</feature>
<keyword evidence="12" id="KW-0175">Coiled coil</keyword>
<comment type="subcellular location">
    <subcellularLocation>
        <location evidence="1">Cell inner membrane</location>
        <topology evidence="1">Multi-pass membrane protein</topology>
    </subcellularLocation>
</comment>
<dbReference type="CDD" id="cd11386">
    <property type="entry name" value="MCP_signal"/>
    <property type="match status" value="1"/>
</dbReference>
<evidence type="ECO:0000313" key="17">
    <source>
        <dbReference type="EMBL" id="QCT20975.1"/>
    </source>
</evidence>
<evidence type="ECO:0000256" key="12">
    <source>
        <dbReference type="SAM" id="Coils"/>
    </source>
</evidence>
<keyword evidence="4" id="KW-0145">Chemotaxis</keyword>
<dbReference type="PROSITE" id="PS50111">
    <property type="entry name" value="CHEMOTAXIS_TRANSDUC_2"/>
    <property type="match status" value="1"/>
</dbReference>
<sequence length="550" mass="60531">MLSKIKIINGILTAIGLFVILQLVSGGLSYNAMRTNQKNIQELNHLSHQLTILESSWSNMLQARIELNRAALRVIGDDNIDVNETREKEKSLKSAEQLLRTTQQKIIEFSKMPQDQMAPDVRKNVIEAFHNYDTVLHNFMSMIQGRNFQGILTTRWQDHQEELRHHYDTFQQSSQRFYQSAFEESHHGYQSAIWSLIASLIIMAIITIVVWRGFHHILLRPLRTLMEAIHHMAASDLTREIDITGTNEMGTLAANFRDMQTALASTVGEVRVSANAIHTRAMEISARNTDLSSRTEQQAASLEETAASMEELTATVKQNSENATHANNFAQEASEIARQGGEVVNKVVTTMDTIVSSSQKIAEITNTIDAIAFQTNILALNAAVEAARAGEQGRSFAVVAGEVRNLAQRSSKAAGEIKQLIDDSSSQVAHGSVLAKNAGNTMQEVEKAVARVTDIMGEIALASEEQSRGISQISIAISEMDVVTQQNTGLVEESATAAHTLEKEANNLISSVAAFKIDQSGAHTMNKKTPPATISPLPVAENTNSSWETF</sequence>
<feature type="region of interest" description="Disordered" evidence="13">
    <location>
        <begin position="523"/>
        <end position="550"/>
    </location>
</feature>
<dbReference type="PRINTS" id="PR00260">
    <property type="entry name" value="CHEMTRNSDUCR"/>
</dbReference>